<dbReference type="Proteomes" id="UP000317039">
    <property type="component" value="Chromosome"/>
</dbReference>
<gene>
    <name evidence="3" type="ORF">FOH10_16260</name>
</gene>
<reference evidence="3 4" key="1">
    <citation type="submission" date="2019-07" db="EMBL/GenBank/DDBJ databases">
        <title>Complete Genome Sequence and Methylome Analysis of Nocardia otitidis-caviarum NEB252.</title>
        <authorList>
            <person name="Fomenkov A."/>
            <person name="Anton B.P."/>
            <person name="Vincze T."/>
            <person name="Roberts R.J."/>
        </authorList>
    </citation>
    <scope>NUCLEOTIDE SEQUENCE [LARGE SCALE GENOMIC DNA]</scope>
    <source>
        <strain evidence="3 4">NEB252</strain>
    </source>
</reference>
<dbReference type="PANTHER" id="PTHR33231:SF1">
    <property type="entry name" value="30S RIBOSOMAL PROTEIN"/>
    <property type="match status" value="1"/>
</dbReference>
<sequence>MPRWWHGYAQPVHSSGEGGRRPVEAHAVVVGDAQVVVSAVGEVSLAEIVRAERMIGQVLRRHHVHETARVRMVERPGAGVTTVQTNVRTGHGEVRTQIDGSGGWALTFAAERLDLQLRRAERSVARHMPDRRRAVLAGVTGDRPVTRRKTVDVRTCDAAAAIATMDAMDYDAHLFTDAETGEDAIVYWAGPRGVRFARQWRLRPPRGMDELPLTMNPHRVPVLAEHQAAARLCRYGLPFLFCTDIADRRGRLLYRRYDGDVGVVIAR</sequence>
<dbReference type="InterPro" id="IPR032528">
    <property type="entry name" value="Ribosom_S30AE_C"/>
</dbReference>
<evidence type="ECO:0000256" key="1">
    <source>
        <dbReference type="SAM" id="MobiDB-lite"/>
    </source>
</evidence>
<evidence type="ECO:0000259" key="2">
    <source>
        <dbReference type="Pfam" id="PF16321"/>
    </source>
</evidence>
<evidence type="ECO:0000313" key="3">
    <source>
        <dbReference type="EMBL" id="QDP80035.1"/>
    </source>
</evidence>
<dbReference type="EMBL" id="CP041695">
    <property type="protein sequence ID" value="QDP80035.1"/>
    <property type="molecule type" value="Genomic_DNA"/>
</dbReference>
<dbReference type="AlphaFoldDB" id="A0A516NMC2"/>
<dbReference type="Gene3D" id="3.30.505.50">
    <property type="entry name" value="Sigma 54 modulation/S30EA ribosomal protein, C-terminal domain"/>
    <property type="match status" value="2"/>
</dbReference>
<organism evidence="3 4">
    <name type="scientific">Nocardia otitidiscaviarum</name>
    <dbReference type="NCBI Taxonomy" id="1823"/>
    <lineage>
        <taxon>Bacteria</taxon>
        <taxon>Bacillati</taxon>
        <taxon>Actinomycetota</taxon>
        <taxon>Actinomycetes</taxon>
        <taxon>Mycobacteriales</taxon>
        <taxon>Nocardiaceae</taxon>
        <taxon>Nocardia</taxon>
    </lineage>
</organism>
<dbReference type="KEGG" id="nod:FOH10_16260"/>
<dbReference type="GO" id="GO:0045900">
    <property type="term" value="P:negative regulation of translational elongation"/>
    <property type="evidence" value="ECO:0007669"/>
    <property type="project" value="TreeGrafter"/>
</dbReference>
<dbReference type="Pfam" id="PF16321">
    <property type="entry name" value="Ribosom_S30AE_C"/>
    <property type="match status" value="1"/>
</dbReference>
<dbReference type="InterPro" id="IPR050574">
    <property type="entry name" value="HPF/YfiA_ribosome-assoc"/>
</dbReference>
<protein>
    <recommendedName>
        <fullName evidence="2">Sigma 54 modulation/S30EA ribosomal protein C-terminal domain-containing protein</fullName>
    </recommendedName>
</protein>
<dbReference type="PANTHER" id="PTHR33231">
    <property type="entry name" value="30S RIBOSOMAL PROTEIN"/>
    <property type="match status" value="1"/>
</dbReference>
<proteinExistence type="predicted"/>
<feature type="region of interest" description="Disordered" evidence="1">
    <location>
        <begin position="1"/>
        <end position="20"/>
    </location>
</feature>
<name>A0A516NMC2_9NOCA</name>
<dbReference type="GO" id="GO:0022627">
    <property type="term" value="C:cytosolic small ribosomal subunit"/>
    <property type="evidence" value="ECO:0007669"/>
    <property type="project" value="TreeGrafter"/>
</dbReference>
<feature type="domain" description="Sigma 54 modulation/S30EA ribosomal protein C-terminal" evidence="2">
    <location>
        <begin position="143"/>
        <end position="187"/>
    </location>
</feature>
<evidence type="ECO:0000313" key="4">
    <source>
        <dbReference type="Proteomes" id="UP000317039"/>
    </source>
</evidence>
<dbReference type="GO" id="GO:0043024">
    <property type="term" value="F:ribosomal small subunit binding"/>
    <property type="evidence" value="ECO:0007669"/>
    <property type="project" value="TreeGrafter"/>
</dbReference>
<dbReference type="InterPro" id="IPR038416">
    <property type="entry name" value="Ribosom_S30AE_C_sf"/>
</dbReference>
<accession>A0A516NMC2</accession>